<evidence type="ECO:0000313" key="3">
    <source>
        <dbReference type="Proteomes" id="UP000550707"/>
    </source>
</evidence>
<name>A0A7J8E2D5_MOLMO</name>
<dbReference type="AlphaFoldDB" id="A0A7J8E2D5"/>
<dbReference type="InParanoid" id="A0A7J8E2D5"/>
<gene>
    <name evidence="2" type="ORF">HJG59_008993</name>
</gene>
<keyword evidence="3" id="KW-1185">Reference proteome</keyword>
<sequence length="154" mass="17706">MFKLALASLAHSLECWPVDQRVPGWVSTRGTYPSPPPQFFFSSKKLITSLFFCGFLFVLFFFFFLWPKASRGLIHIYVLVSAKTVCPSNFPFSSSTHVAKRNESCKDPRIRFKFSSQKPVRNRNHGSVPKFSVPWVIWERGVKTSYAQLLHSPL</sequence>
<comment type="caution">
    <text evidence="2">The sequence shown here is derived from an EMBL/GenBank/DDBJ whole genome shotgun (WGS) entry which is preliminary data.</text>
</comment>
<protein>
    <submittedName>
        <fullName evidence="2">Uncharacterized protein</fullName>
    </submittedName>
</protein>
<accession>A0A7J8E2D5</accession>
<keyword evidence="1" id="KW-0472">Membrane</keyword>
<dbReference type="Proteomes" id="UP000550707">
    <property type="component" value="Unassembled WGS sequence"/>
</dbReference>
<proteinExistence type="predicted"/>
<keyword evidence="1" id="KW-0812">Transmembrane</keyword>
<reference evidence="2 3" key="1">
    <citation type="journal article" date="2020" name="Nature">
        <title>Six reference-quality genomes reveal evolution of bat adaptations.</title>
        <authorList>
            <person name="Jebb D."/>
            <person name="Huang Z."/>
            <person name="Pippel M."/>
            <person name="Hughes G.M."/>
            <person name="Lavrichenko K."/>
            <person name="Devanna P."/>
            <person name="Winkler S."/>
            <person name="Jermiin L.S."/>
            <person name="Skirmuntt E.C."/>
            <person name="Katzourakis A."/>
            <person name="Burkitt-Gray L."/>
            <person name="Ray D.A."/>
            <person name="Sullivan K.A.M."/>
            <person name="Roscito J.G."/>
            <person name="Kirilenko B.M."/>
            <person name="Davalos L.M."/>
            <person name="Corthals A.P."/>
            <person name="Power M.L."/>
            <person name="Jones G."/>
            <person name="Ransome R.D."/>
            <person name="Dechmann D.K.N."/>
            <person name="Locatelli A.G."/>
            <person name="Puechmaille S.J."/>
            <person name="Fedrigo O."/>
            <person name="Jarvis E.D."/>
            <person name="Hiller M."/>
            <person name="Vernes S.C."/>
            <person name="Myers E.W."/>
            <person name="Teeling E.C."/>
        </authorList>
    </citation>
    <scope>NUCLEOTIDE SEQUENCE [LARGE SCALE GENOMIC DNA]</scope>
    <source>
        <strain evidence="2">MMolMol1</strain>
        <tissue evidence="2">Muscle</tissue>
    </source>
</reference>
<feature type="transmembrane region" description="Helical" evidence="1">
    <location>
        <begin position="46"/>
        <end position="66"/>
    </location>
</feature>
<evidence type="ECO:0000313" key="2">
    <source>
        <dbReference type="EMBL" id="KAF6429628.1"/>
    </source>
</evidence>
<organism evidence="2 3">
    <name type="scientific">Molossus molossus</name>
    <name type="common">Pallas' mastiff bat</name>
    <name type="synonym">Vespertilio molossus</name>
    <dbReference type="NCBI Taxonomy" id="27622"/>
    <lineage>
        <taxon>Eukaryota</taxon>
        <taxon>Metazoa</taxon>
        <taxon>Chordata</taxon>
        <taxon>Craniata</taxon>
        <taxon>Vertebrata</taxon>
        <taxon>Euteleostomi</taxon>
        <taxon>Mammalia</taxon>
        <taxon>Eutheria</taxon>
        <taxon>Laurasiatheria</taxon>
        <taxon>Chiroptera</taxon>
        <taxon>Yangochiroptera</taxon>
        <taxon>Molossidae</taxon>
        <taxon>Molossus</taxon>
    </lineage>
</organism>
<dbReference type="EMBL" id="JACASF010000015">
    <property type="protein sequence ID" value="KAF6429628.1"/>
    <property type="molecule type" value="Genomic_DNA"/>
</dbReference>
<evidence type="ECO:0000256" key="1">
    <source>
        <dbReference type="SAM" id="Phobius"/>
    </source>
</evidence>
<keyword evidence="1" id="KW-1133">Transmembrane helix</keyword>